<dbReference type="InterPro" id="IPR005174">
    <property type="entry name" value="KIB1-4_b-propeller"/>
</dbReference>
<sequence>MTERDWASLGRGLLHDIFVRLPTDVDAANFRRVCPGWRAAAGTGAHVHRPMFILNAADDNVHAFVRPVDRRRHTRVRFVRVDSAAVTGVWPPACRCVRGTSRGWFAVNEGERLLLRDPISRAEIPLPAFDAGYQLFDVFLSDDPLSAPGSWTAFAFFRWDDVCTHNPGEVLAFCRPGDAEWARVDLDDNGQGHQGQPMRLYQGLEFFGGRPYVLLAKPSRLALCDVEARRLVVSSVQIYLPPGWEWDWQQCLVECGGDLLVVQVARREEYRSPWYCPGYCLGSHYFLRRRNRYLAKVFKIVFDADGGGMPVASEAVASTGDYAVFVAPQGHAFALRASGFPAVRAGCVYFFAVNYTRSVQGMVVIDLKADPRRRDKFVRKLPLAGHWHILSWFCPRPVLDTTPPPRRRRFSMHGLRNALPFFNY</sequence>
<dbReference type="OrthoDB" id="681238at2759"/>
<dbReference type="AlphaFoldDB" id="A0A811MVY6"/>
<evidence type="ECO:0000313" key="2">
    <source>
        <dbReference type="EMBL" id="CAD6213291.1"/>
    </source>
</evidence>
<evidence type="ECO:0000313" key="3">
    <source>
        <dbReference type="Proteomes" id="UP000604825"/>
    </source>
</evidence>
<organism evidence="2 3">
    <name type="scientific">Miscanthus lutarioriparius</name>
    <dbReference type="NCBI Taxonomy" id="422564"/>
    <lineage>
        <taxon>Eukaryota</taxon>
        <taxon>Viridiplantae</taxon>
        <taxon>Streptophyta</taxon>
        <taxon>Embryophyta</taxon>
        <taxon>Tracheophyta</taxon>
        <taxon>Spermatophyta</taxon>
        <taxon>Magnoliopsida</taxon>
        <taxon>Liliopsida</taxon>
        <taxon>Poales</taxon>
        <taxon>Poaceae</taxon>
        <taxon>PACMAD clade</taxon>
        <taxon>Panicoideae</taxon>
        <taxon>Andropogonodae</taxon>
        <taxon>Andropogoneae</taxon>
        <taxon>Saccharinae</taxon>
        <taxon>Miscanthus</taxon>
    </lineage>
</organism>
<comment type="caution">
    <text evidence="2">The sequence shown here is derived from an EMBL/GenBank/DDBJ whole genome shotgun (WGS) entry which is preliminary data.</text>
</comment>
<dbReference type="Proteomes" id="UP000604825">
    <property type="component" value="Unassembled WGS sequence"/>
</dbReference>
<gene>
    <name evidence="2" type="ORF">NCGR_LOCUS8927</name>
</gene>
<evidence type="ECO:0000259" key="1">
    <source>
        <dbReference type="Pfam" id="PF03478"/>
    </source>
</evidence>
<dbReference type="EMBL" id="CAJGYO010000002">
    <property type="protein sequence ID" value="CAD6213291.1"/>
    <property type="molecule type" value="Genomic_DNA"/>
</dbReference>
<proteinExistence type="predicted"/>
<dbReference type="Pfam" id="PF03478">
    <property type="entry name" value="Beta-prop_KIB1-4"/>
    <property type="match status" value="1"/>
</dbReference>
<accession>A0A811MVY6</accession>
<keyword evidence="3" id="KW-1185">Reference proteome</keyword>
<name>A0A811MVY6_9POAL</name>
<protein>
    <recommendedName>
        <fullName evidence="1">KIB1-4 beta-propeller domain-containing protein</fullName>
    </recommendedName>
</protein>
<dbReference type="PANTHER" id="PTHR36901:SF5">
    <property type="entry name" value="OS10G0520200 PROTEIN"/>
    <property type="match status" value="1"/>
</dbReference>
<dbReference type="PANTHER" id="PTHR36901">
    <property type="entry name" value="F-BOX DOMAIN CONTAINING PROTEIN, EXPRESSED-RELATED"/>
    <property type="match status" value="1"/>
</dbReference>
<feature type="domain" description="KIB1-4 beta-propeller" evidence="1">
    <location>
        <begin position="94"/>
        <end position="351"/>
    </location>
</feature>
<reference evidence="2" key="1">
    <citation type="submission" date="2020-10" db="EMBL/GenBank/DDBJ databases">
        <authorList>
            <person name="Han B."/>
            <person name="Lu T."/>
            <person name="Zhao Q."/>
            <person name="Huang X."/>
            <person name="Zhao Y."/>
        </authorList>
    </citation>
    <scope>NUCLEOTIDE SEQUENCE</scope>
</reference>